<evidence type="ECO:0000313" key="5">
    <source>
        <dbReference type="EMBL" id="BFG70014.1"/>
    </source>
</evidence>
<comment type="similarity">
    <text evidence="4">Belongs to the Maf family.</text>
</comment>
<dbReference type="AlphaFoldDB" id="A0AAT9GH94"/>
<comment type="caution">
    <text evidence="4">Lacks conserved residue(s) required for the propagation of feature annotation.</text>
</comment>
<dbReference type="EMBL" id="AP029612">
    <property type="protein sequence ID" value="BFG70014.1"/>
    <property type="molecule type" value="Genomic_DNA"/>
</dbReference>
<gene>
    <name evidence="5" type="ORF">KACHI17_08950</name>
</gene>
<name>A0AAT9GH94_9BACT</name>
<keyword evidence="4" id="KW-0963">Cytoplasm</keyword>
<dbReference type="HAMAP" id="MF_00528">
    <property type="entry name" value="Maf"/>
    <property type="match status" value="1"/>
</dbReference>
<sequence>MLLEWAEISFEVIVQATDESFPANMAIEEVPVHIARNKAKVIREQLSAEDQRWILAADTIVVLNDEVIGKPVDREDAIQILQRLSGQTHRVITGVVVMNGVEEHAFSDITEVVFHPLTAEQIHFYVDKYQPYDKAGAYAIQEWIGVVGIHSIQGDFYNVMGLPVSRVVQLLERIQA</sequence>
<dbReference type="InterPro" id="IPR029001">
    <property type="entry name" value="ITPase-like_fam"/>
</dbReference>
<evidence type="ECO:0000256" key="2">
    <source>
        <dbReference type="ARBA" id="ARBA00022801"/>
    </source>
</evidence>
<dbReference type="GO" id="GO:0047429">
    <property type="term" value="F:nucleoside triphosphate diphosphatase activity"/>
    <property type="evidence" value="ECO:0007669"/>
    <property type="project" value="UniProtKB-EC"/>
</dbReference>
<dbReference type="NCBIfam" id="TIGR00172">
    <property type="entry name" value="maf"/>
    <property type="match status" value="1"/>
</dbReference>
<comment type="catalytic activity">
    <reaction evidence="4">
        <text>a 2'-deoxyribonucleoside 5'-triphosphate + H2O = a 2'-deoxyribonucleoside 5'-phosphate + diphosphate + H(+)</text>
        <dbReference type="Rhea" id="RHEA:44644"/>
        <dbReference type="ChEBI" id="CHEBI:15377"/>
        <dbReference type="ChEBI" id="CHEBI:15378"/>
        <dbReference type="ChEBI" id="CHEBI:33019"/>
        <dbReference type="ChEBI" id="CHEBI:61560"/>
        <dbReference type="ChEBI" id="CHEBI:65317"/>
        <dbReference type="EC" id="3.6.1.9"/>
    </reaction>
</comment>
<proteinExistence type="inferred from homology"/>
<evidence type="ECO:0000256" key="3">
    <source>
        <dbReference type="ARBA" id="ARBA00023080"/>
    </source>
</evidence>
<organism evidence="5">
    <name type="scientific">Sediminibacterium sp. KACHI17</name>
    <dbReference type="NCBI Taxonomy" id="1751071"/>
    <lineage>
        <taxon>Bacteria</taxon>
        <taxon>Pseudomonadati</taxon>
        <taxon>Bacteroidota</taxon>
        <taxon>Chitinophagia</taxon>
        <taxon>Chitinophagales</taxon>
        <taxon>Chitinophagaceae</taxon>
        <taxon>Sediminibacterium</taxon>
    </lineage>
</organism>
<comment type="function">
    <text evidence="4">Nucleoside triphosphate pyrophosphatase. May have a dual role in cell division arrest and in preventing the incorporation of modified nucleotides into cellular nucleic acids.</text>
</comment>
<comment type="cofactor">
    <cofactor evidence="1 4">
        <name>a divalent metal cation</name>
        <dbReference type="ChEBI" id="CHEBI:60240"/>
    </cofactor>
</comment>
<comment type="subcellular location">
    <subcellularLocation>
        <location evidence="4">Cytoplasm</location>
    </subcellularLocation>
</comment>
<dbReference type="InterPro" id="IPR003697">
    <property type="entry name" value="Maf-like"/>
</dbReference>
<dbReference type="Gene3D" id="3.90.950.10">
    <property type="match status" value="1"/>
</dbReference>
<evidence type="ECO:0000256" key="1">
    <source>
        <dbReference type="ARBA" id="ARBA00001968"/>
    </source>
</evidence>
<dbReference type="PANTHER" id="PTHR43213:SF5">
    <property type="entry name" value="BIFUNCTIONAL DTTP_UTP PYROPHOSPHATASE_METHYLTRANSFERASE PROTEIN-RELATED"/>
    <property type="match status" value="1"/>
</dbReference>
<feature type="active site" description="Proton acceptor" evidence="4">
    <location>
        <position position="58"/>
    </location>
</feature>
<dbReference type="GO" id="GO:0009117">
    <property type="term" value="P:nucleotide metabolic process"/>
    <property type="evidence" value="ECO:0007669"/>
    <property type="project" value="UniProtKB-KW"/>
</dbReference>
<reference evidence="5" key="1">
    <citation type="submission" date="2024-02" db="EMBL/GenBank/DDBJ databases">
        <title>Sediminibacterium planktonica sp. nov. and Sediminibacterium longus sp. nov., isolated from surface lake and river water.</title>
        <authorList>
            <person name="Watanabe K."/>
            <person name="Takemine S."/>
            <person name="Ishii Y."/>
            <person name="Ogata Y."/>
            <person name="Shindo C."/>
            <person name="Suda W."/>
        </authorList>
    </citation>
    <scope>NUCLEOTIDE SEQUENCE</scope>
    <source>
        <strain evidence="5">KACHI17</strain>
    </source>
</reference>
<dbReference type="GO" id="GO:0005737">
    <property type="term" value="C:cytoplasm"/>
    <property type="evidence" value="ECO:0007669"/>
    <property type="project" value="UniProtKB-SubCell"/>
</dbReference>
<evidence type="ECO:0000256" key="4">
    <source>
        <dbReference type="HAMAP-Rule" id="MF_00528"/>
    </source>
</evidence>
<accession>A0AAT9GH94</accession>
<dbReference type="PANTHER" id="PTHR43213">
    <property type="entry name" value="BIFUNCTIONAL DTTP/UTP PYROPHOSPHATASE/METHYLTRANSFERASE PROTEIN-RELATED"/>
    <property type="match status" value="1"/>
</dbReference>
<dbReference type="CDD" id="cd00555">
    <property type="entry name" value="Maf"/>
    <property type="match status" value="1"/>
</dbReference>
<dbReference type="Pfam" id="PF02545">
    <property type="entry name" value="Maf"/>
    <property type="match status" value="1"/>
</dbReference>
<keyword evidence="3 4" id="KW-0546">Nucleotide metabolism</keyword>
<protein>
    <recommendedName>
        <fullName evidence="4">Nucleoside triphosphate pyrophosphatase</fullName>
        <ecNumber evidence="4">3.6.1.9</ecNumber>
    </recommendedName>
    <alternativeName>
        <fullName evidence="4">Nucleotide pyrophosphatase</fullName>
        <shortName evidence="4">Nucleotide PPase</shortName>
    </alternativeName>
</protein>
<dbReference type="PIRSF" id="PIRSF006305">
    <property type="entry name" value="Maf"/>
    <property type="match status" value="1"/>
</dbReference>
<dbReference type="SUPFAM" id="SSF52972">
    <property type="entry name" value="ITPase-like"/>
    <property type="match status" value="1"/>
</dbReference>
<dbReference type="EC" id="3.6.1.9" evidence="4"/>
<keyword evidence="2 4" id="KW-0378">Hydrolase</keyword>
<comment type="catalytic activity">
    <reaction evidence="4">
        <text>a ribonucleoside 5'-triphosphate + H2O = a ribonucleoside 5'-phosphate + diphosphate + H(+)</text>
        <dbReference type="Rhea" id="RHEA:23996"/>
        <dbReference type="ChEBI" id="CHEBI:15377"/>
        <dbReference type="ChEBI" id="CHEBI:15378"/>
        <dbReference type="ChEBI" id="CHEBI:33019"/>
        <dbReference type="ChEBI" id="CHEBI:58043"/>
        <dbReference type="ChEBI" id="CHEBI:61557"/>
        <dbReference type="EC" id="3.6.1.9"/>
    </reaction>
</comment>